<comment type="subunit">
    <text evidence="1">Component of the FACT complex.</text>
</comment>
<reference evidence="4" key="2">
    <citation type="journal article" date="2015" name="Data Brief">
        <title>Shoot transcriptome of the giant reed, Arundo donax.</title>
        <authorList>
            <person name="Barrero R.A."/>
            <person name="Guerrero F.D."/>
            <person name="Moolhuijzen P."/>
            <person name="Goolsby J.A."/>
            <person name="Tidwell J."/>
            <person name="Bellgard S.E."/>
            <person name="Bellgard M.I."/>
        </authorList>
    </citation>
    <scope>NUCLEOTIDE SEQUENCE</scope>
    <source>
        <tissue evidence="4">Shoot tissue taken approximately 20 cm above the soil surface</tissue>
    </source>
</reference>
<dbReference type="AlphaFoldDB" id="A0A0A9B257"/>
<keyword evidence="1" id="KW-0234">DNA repair</keyword>
<dbReference type="GO" id="GO:0035101">
    <property type="term" value="C:FACT complex"/>
    <property type="evidence" value="ECO:0007669"/>
    <property type="project" value="UniProtKB-UniRule"/>
</dbReference>
<keyword evidence="1" id="KW-0158">Chromosome</keyword>
<evidence type="ECO:0000256" key="2">
    <source>
        <dbReference type="SAM" id="MobiDB-lite"/>
    </source>
</evidence>
<evidence type="ECO:0000313" key="4">
    <source>
        <dbReference type="EMBL" id="JAD53412.1"/>
    </source>
</evidence>
<feature type="domain" description="FACT complex subunit SPT16 C-terminal" evidence="3">
    <location>
        <begin position="79"/>
        <end position="157"/>
    </location>
</feature>
<name>A0A0A9B257_ARUDO</name>
<protein>
    <recommendedName>
        <fullName evidence="1">FACT complex subunit</fullName>
    </recommendedName>
</protein>
<comment type="subcellular location">
    <subcellularLocation>
        <location evidence="1">Nucleus</location>
    </subcellularLocation>
    <subcellularLocation>
        <location evidence="1">Chromosome</location>
    </subcellularLocation>
</comment>
<dbReference type="GO" id="GO:0006260">
    <property type="term" value="P:DNA replication"/>
    <property type="evidence" value="ECO:0007669"/>
    <property type="project" value="UniProtKB-KW"/>
</dbReference>
<dbReference type="PANTHER" id="PTHR13980">
    <property type="entry name" value="CDC68 RELATED"/>
    <property type="match status" value="1"/>
</dbReference>
<dbReference type="PANTHER" id="PTHR13980:SF15">
    <property type="entry name" value="FACT COMPLEX SUBUNIT SPT16"/>
    <property type="match status" value="1"/>
</dbReference>
<feature type="region of interest" description="Disordered" evidence="2">
    <location>
        <begin position="72"/>
        <end position="184"/>
    </location>
</feature>
<feature type="compositionally biased region" description="Basic and acidic residues" evidence="2">
    <location>
        <begin position="124"/>
        <end position="144"/>
    </location>
</feature>
<keyword evidence="1" id="KW-0539">Nucleus</keyword>
<keyword evidence="1" id="KW-0805">Transcription regulation</keyword>
<evidence type="ECO:0000259" key="3">
    <source>
        <dbReference type="Pfam" id="PF21091"/>
    </source>
</evidence>
<keyword evidence="1" id="KW-0804">Transcription</keyword>
<dbReference type="EMBL" id="GBRH01244483">
    <property type="protein sequence ID" value="JAD53412.1"/>
    <property type="molecule type" value="Transcribed_RNA"/>
</dbReference>
<dbReference type="InterPro" id="IPR011993">
    <property type="entry name" value="PH-like_dom_sf"/>
</dbReference>
<dbReference type="Pfam" id="PF21091">
    <property type="entry name" value="SPT16_C"/>
    <property type="match status" value="1"/>
</dbReference>
<dbReference type="GO" id="GO:0031491">
    <property type="term" value="F:nucleosome binding"/>
    <property type="evidence" value="ECO:0007669"/>
    <property type="project" value="TreeGrafter"/>
</dbReference>
<reference evidence="4" key="1">
    <citation type="submission" date="2014-09" db="EMBL/GenBank/DDBJ databases">
        <authorList>
            <person name="Magalhaes I.L.F."/>
            <person name="Oliveira U."/>
            <person name="Santos F.R."/>
            <person name="Vidigal T.H.D.A."/>
            <person name="Brescovit A.D."/>
            <person name="Santos A.J."/>
        </authorList>
    </citation>
    <scope>NUCLEOTIDE SEQUENCE</scope>
    <source>
        <tissue evidence="4">Shoot tissue taken approximately 20 cm above the soil surface</tissue>
    </source>
</reference>
<dbReference type="Gene3D" id="2.30.29.30">
    <property type="entry name" value="Pleckstrin-homology domain (PH domain)/Phosphotyrosine-binding domain (PTB)"/>
    <property type="match status" value="1"/>
</dbReference>
<organism evidence="4">
    <name type="scientific">Arundo donax</name>
    <name type="common">Giant reed</name>
    <name type="synonym">Donax arundinaceus</name>
    <dbReference type="NCBI Taxonomy" id="35708"/>
    <lineage>
        <taxon>Eukaryota</taxon>
        <taxon>Viridiplantae</taxon>
        <taxon>Streptophyta</taxon>
        <taxon>Embryophyta</taxon>
        <taxon>Tracheophyta</taxon>
        <taxon>Spermatophyta</taxon>
        <taxon>Magnoliopsida</taxon>
        <taxon>Liliopsida</taxon>
        <taxon>Poales</taxon>
        <taxon>Poaceae</taxon>
        <taxon>PACMAD clade</taxon>
        <taxon>Arundinoideae</taxon>
        <taxon>Arundineae</taxon>
        <taxon>Arundo</taxon>
    </lineage>
</organism>
<accession>A0A0A9B257</accession>
<comment type="similarity">
    <text evidence="1">Belongs to the peptidase M24 family. SPT16 subfamily.</text>
</comment>
<keyword evidence="1" id="KW-0227">DNA damage</keyword>
<keyword evidence="1" id="KW-0235">DNA replication</keyword>
<feature type="compositionally biased region" description="Acidic residues" evidence="2">
    <location>
        <begin position="74"/>
        <end position="123"/>
    </location>
</feature>
<dbReference type="InterPro" id="IPR040258">
    <property type="entry name" value="Spt16"/>
</dbReference>
<proteinExistence type="inferred from homology"/>
<comment type="function">
    <text evidence="1">Component of the FACT complex, a general chromatin factor that acts to reorganize nucleosomes. The FACT complex is involved in multiple processes that require DNA as a template such as mRNA elongation, DNA replication and DNA repair. During transcription elongation the FACT complex acts as a histone chaperone that both destabilizes and restores nucleosomal structure. It facilitates the passage of RNA polymerase II and transcription by promoting the dissociation of one histone H2A-H2B dimer from the nucleosome, then subsequently promotes the reestablishment of the nucleosome following the passage of RNA polymerase II.</text>
</comment>
<evidence type="ECO:0000256" key="1">
    <source>
        <dbReference type="RuleBase" id="RU367052"/>
    </source>
</evidence>
<dbReference type="GO" id="GO:0006368">
    <property type="term" value="P:transcription elongation by RNA polymerase II"/>
    <property type="evidence" value="ECO:0007669"/>
    <property type="project" value="TreeGrafter"/>
</dbReference>
<sequence length="184" mass="21161">MAIVFKDFKKDVLRIDSIPSSSLDAIKEWLDTTDLKYYESRLNLNWRPILKTIIDDPQKFIDDGGWEFLNMEASDSETEETEESDQGYEPSDAEPESESENEASDSESLVESDGEESDEDSEEEKGKTWEELEREASNADRENGAESDSEEERRRRKVKTFSKSRAPERSSFKGAPPSKKPKFR</sequence>
<dbReference type="GO" id="GO:0006281">
    <property type="term" value="P:DNA repair"/>
    <property type="evidence" value="ECO:0007669"/>
    <property type="project" value="UniProtKB-UniRule"/>
</dbReference>
<dbReference type="InterPro" id="IPR048969">
    <property type="entry name" value="FACT_SPT16_C"/>
</dbReference>